<dbReference type="VEuPathDB" id="VectorBase:LLONM1_004208"/>
<name>A0A1B0GJM2_LUTLO</name>
<dbReference type="VEuPathDB" id="VectorBase:LLONM1_008664"/>
<dbReference type="AlphaFoldDB" id="A0A1B0GJM2"/>
<evidence type="ECO:0000256" key="1">
    <source>
        <dbReference type="ARBA" id="ARBA00004123"/>
    </source>
</evidence>
<reference evidence="9" key="2">
    <citation type="journal article" date="2020" name="BMC">
        <title>Leishmania infection induces a limited differential gene expression in the sand fly midgut.</title>
        <authorList>
            <person name="Coutinho-Abreu I.V."/>
            <person name="Serafim T.D."/>
            <person name="Meneses C."/>
            <person name="Kamhawi S."/>
            <person name="Oliveira F."/>
            <person name="Valenzuela J.G."/>
        </authorList>
    </citation>
    <scope>NUCLEOTIDE SEQUENCE</scope>
    <source>
        <strain evidence="9">Jacobina</strain>
        <tissue evidence="9">Midgut</tissue>
    </source>
</reference>
<dbReference type="PANTHER" id="PTHR12801:SF82">
    <property type="entry name" value="RNA EXONUCLEASE 5"/>
    <property type="match status" value="1"/>
</dbReference>
<feature type="domain" description="Exonuclease" evidence="8">
    <location>
        <begin position="322"/>
        <end position="482"/>
    </location>
</feature>
<comment type="similarity">
    <text evidence="2">Belongs to the REXO1/REXO3 family.</text>
</comment>
<evidence type="ECO:0000313" key="11">
    <source>
        <dbReference type="Proteomes" id="UP000092461"/>
    </source>
</evidence>
<reference evidence="11" key="1">
    <citation type="submission" date="2012-05" db="EMBL/GenBank/DDBJ databases">
        <title>Whole Genome Assembly of Lutzomyia longipalpis.</title>
        <authorList>
            <person name="Richards S."/>
            <person name="Qu C."/>
            <person name="Dillon R."/>
            <person name="Worley K."/>
            <person name="Scherer S."/>
            <person name="Batterton M."/>
            <person name="Taylor A."/>
            <person name="Hawes A."/>
            <person name="Hernandez B."/>
            <person name="Kovar C."/>
            <person name="Mandapat C."/>
            <person name="Pham C."/>
            <person name="Qu C."/>
            <person name="Jing C."/>
            <person name="Bess C."/>
            <person name="Bandaranaike D."/>
            <person name="Ngo D."/>
            <person name="Ongeri F."/>
            <person name="Arias F."/>
            <person name="Lara F."/>
            <person name="Weissenberger G."/>
            <person name="Kamau G."/>
            <person name="Han H."/>
            <person name="Shen H."/>
            <person name="Dinh H."/>
            <person name="Khalil I."/>
            <person name="Jones J."/>
            <person name="Shafer J."/>
            <person name="Jayaseelan J."/>
            <person name="Quiroz J."/>
            <person name="Blankenburg K."/>
            <person name="Nguyen L."/>
            <person name="Jackson L."/>
            <person name="Francisco L."/>
            <person name="Tang L.-Y."/>
            <person name="Pu L.-L."/>
            <person name="Perales L."/>
            <person name="Lorensuhewa L."/>
            <person name="Munidasa M."/>
            <person name="Coyle M."/>
            <person name="Taylor M."/>
            <person name="Puazo M."/>
            <person name="Firestine M."/>
            <person name="Scheel M."/>
            <person name="Javaid M."/>
            <person name="Wang M."/>
            <person name="Li M."/>
            <person name="Tabassum N."/>
            <person name="Saada N."/>
            <person name="Osuji N."/>
            <person name="Aqrawi P."/>
            <person name="Fu Q."/>
            <person name="Thornton R."/>
            <person name="Raj R."/>
            <person name="Goodspeed R."/>
            <person name="Mata R."/>
            <person name="Najjar R."/>
            <person name="Gubbala S."/>
            <person name="Lee S."/>
            <person name="Denson S."/>
            <person name="Patil S."/>
            <person name="Macmil S."/>
            <person name="Qi S."/>
            <person name="Matskevitch T."/>
            <person name="Palculict T."/>
            <person name="Mathew T."/>
            <person name="Vee V."/>
            <person name="Velamala V."/>
            <person name="Korchina V."/>
            <person name="Cai W."/>
            <person name="Liu W."/>
            <person name="Dai W."/>
            <person name="Zou X."/>
            <person name="Zhu Y."/>
            <person name="Zhang Y."/>
            <person name="Wu Y.-Q."/>
            <person name="Xin Y."/>
            <person name="Nazarath L."/>
            <person name="Kovar C."/>
            <person name="Han Y."/>
            <person name="Muzny D."/>
            <person name="Gibbs R."/>
        </authorList>
    </citation>
    <scope>NUCLEOTIDE SEQUENCE [LARGE SCALE GENOMIC DNA]</scope>
    <source>
        <strain evidence="11">Jacobina</strain>
    </source>
</reference>
<keyword evidence="11" id="KW-1185">Reference proteome</keyword>
<evidence type="ECO:0000256" key="6">
    <source>
        <dbReference type="ARBA" id="ARBA00023242"/>
    </source>
</evidence>
<dbReference type="EMBL" id="GITU01008488">
    <property type="protein sequence ID" value="MBC1177191.1"/>
    <property type="molecule type" value="Transcribed_RNA"/>
</dbReference>
<evidence type="ECO:0000313" key="9">
    <source>
        <dbReference type="EMBL" id="MBC1177191.1"/>
    </source>
</evidence>
<proteinExistence type="inferred from homology"/>
<keyword evidence="6" id="KW-0539">Nucleus</keyword>
<dbReference type="VEuPathDB" id="VectorBase:LLOJ006653"/>
<dbReference type="Pfam" id="PF00929">
    <property type="entry name" value="RNase_T"/>
    <property type="match status" value="2"/>
</dbReference>
<dbReference type="InterPro" id="IPR013520">
    <property type="entry name" value="Ribonucl_H"/>
</dbReference>
<keyword evidence="4" id="KW-0378">Hydrolase</keyword>
<sequence>MKCNLSSRSFHSVHVQYDNMPPTKQEIRIEKKMKKMAALAAISELNRREEASASTANPEPESKRPKIDEEDMSPEKATLTKEEYKELKKALDEKKRQLKSVPKIKLKTAGEVASLSVRACERTPIFLEDIQHLLMNSAFGKESPQTPWRWCNIEKVQQITQTVVLVIEGIYLYHFSAFESLFGETNRIFKTKLETVMPPYEDGRVLEEFASLPLTLSQQELLIAQYGSLEAALEIMHDPVLMLRSIFPIEVTTKTEEEDPEATGEKEKLPPEDVFSRTKLLLSPLQMVDEGYPLPLRGEIATKCRDYLLTEDVYKEVTSQSPMFGMDCEMCRTTLGFNELTRVSIVDEEYKPVYETLVMPPNRIIDYLTPYSGITADTMKGVTKTLEEVQQEIRELLPPDAILVGQSLNMDLNSLGMMHPYVIDTSVIYNLTGDRRFKSKLQVLAREFLGEMIQKKPEGHDSVEDSVATLKLTKLKLSKGIEFGDLGLQKRRKQKRKEENFDELLADIEGKILKKGLAKPRKNLSTLIVSSNATKVDYEKYIESRRMQLPVVEEKDSANISCFMKKSNKAAVSKTCASIMDAAFVFTHLKIDPKNLADDKVEGALTRVDQWIGKIWNSLAVNGLLVVLMGGSPISSSGVSLMEVKKLSKSGKPPHLGGVKDYGKKKKQKSEKSTPSIELKRAKEMRKRVKKKSPKIKLKAPGEAALLTVAAKERKSLLCEHIRHLVSKALLASDSPEVPMEWCHLEKKQKIPQAAVLIVDGLELSHFSSHREGFPKCKSIFLSRYDTLMPLFRRGHVLDELIEISLSDQEKRRLIKKYESLENATNVEFFLQEEEKMEIKREPIADDTFSRLKLLLSPLQMVVSNYPLPTKITASTRNYVFTQDRYAHVTAQSPMFAMDCEMVKTSFGFNEVVRISIVNEDCESIYETFVRPQRPVIDYRTDFSGITAEIIETATKTLKDVQDDIRNLLPADAILIGHSLNADLKALRMIHPYVIDTSIIYNVKGDQKRCKLRELAKMYLEETIQWHPLGHDSIEDSRTCMKLVKKKLSQGIHFGDLLMQKLKETEYDINTLGGISESPEEKNISGNLLGYVLNHSKDAKITIVATENTATDYERLIPKQLRGSERISVSVKKNNKAAVKKSCKIIPEATLSFTHLSVEEDELKEGKIAETLEKIDEWIEQIWTSVAVHGLCVVIFSGSRESRSGLTFAEFRKVDLVDNKQILSS</sequence>
<reference evidence="10" key="3">
    <citation type="submission" date="2020-05" db="UniProtKB">
        <authorList>
            <consortium name="EnsemblMetazoa"/>
        </authorList>
    </citation>
    <scope>IDENTIFICATION</scope>
    <source>
        <strain evidence="10">Jacobina</strain>
    </source>
</reference>
<evidence type="ECO:0000259" key="8">
    <source>
        <dbReference type="SMART" id="SM00479"/>
    </source>
</evidence>
<evidence type="ECO:0000313" key="10">
    <source>
        <dbReference type="EnsemblMetazoa" id="LLOJ006653-PA"/>
    </source>
</evidence>
<organism evidence="10 11">
    <name type="scientific">Lutzomyia longipalpis</name>
    <name type="common">Sand fly</name>
    <dbReference type="NCBI Taxonomy" id="7200"/>
    <lineage>
        <taxon>Eukaryota</taxon>
        <taxon>Metazoa</taxon>
        <taxon>Ecdysozoa</taxon>
        <taxon>Arthropoda</taxon>
        <taxon>Hexapoda</taxon>
        <taxon>Insecta</taxon>
        <taxon>Pterygota</taxon>
        <taxon>Neoptera</taxon>
        <taxon>Endopterygota</taxon>
        <taxon>Diptera</taxon>
        <taxon>Nematocera</taxon>
        <taxon>Psychodoidea</taxon>
        <taxon>Psychodidae</taxon>
        <taxon>Lutzomyia</taxon>
        <taxon>Lutzomyia</taxon>
    </lineage>
</organism>
<dbReference type="EnsemblMetazoa" id="LLOJ006653-RA">
    <property type="protein sequence ID" value="LLOJ006653-PA"/>
    <property type="gene ID" value="LLOJ006653"/>
</dbReference>
<keyword evidence="3" id="KW-0540">Nuclease</keyword>
<feature type="region of interest" description="Disordered" evidence="7">
    <location>
        <begin position="45"/>
        <end position="81"/>
    </location>
</feature>
<evidence type="ECO:0000256" key="3">
    <source>
        <dbReference type="ARBA" id="ARBA00022722"/>
    </source>
</evidence>
<evidence type="ECO:0000256" key="7">
    <source>
        <dbReference type="SAM" id="MobiDB-lite"/>
    </source>
</evidence>
<dbReference type="Proteomes" id="UP000092461">
    <property type="component" value="Unassembled WGS sequence"/>
</dbReference>
<evidence type="ECO:0000256" key="2">
    <source>
        <dbReference type="ARBA" id="ARBA00006357"/>
    </source>
</evidence>
<dbReference type="InterPro" id="IPR012337">
    <property type="entry name" value="RNaseH-like_sf"/>
</dbReference>
<comment type="subcellular location">
    <subcellularLocation>
        <location evidence="1">Nucleus</location>
    </subcellularLocation>
</comment>
<dbReference type="Gene3D" id="3.30.420.10">
    <property type="entry name" value="Ribonuclease H-like superfamily/Ribonuclease H"/>
    <property type="match status" value="2"/>
</dbReference>
<protein>
    <submittedName>
        <fullName evidence="9">Putative small rna degrading nuclease 5</fullName>
    </submittedName>
</protein>
<keyword evidence="5" id="KW-0269">Exonuclease</keyword>
<feature type="compositionally biased region" description="Basic residues" evidence="7">
    <location>
        <begin position="683"/>
        <end position="694"/>
    </location>
</feature>
<dbReference type="SMART" id="SM00479">
    <property type="entry name" value="EXOIII"/>
    <property type="match status" value="2"/>
</dbReference>
<feature type="domain" description="Exonuclease" evidence="8">
    <location>
        <begin position="894"/>
        <end position="1053"/>
    </location>
</feature>
<dbReference type="SUPFAM" id="SSF53098">
    <property type="entry name" value="Ribonuclease H-like"/>
    <property type="match status" value="2"/>
</dbReference>
<dbReference type="PANTHER" id="PTHR12801">
    <property type="entry name" value="RNA EXONUCLEASE REXO1 / RECO3 FAMILY MEMBER-RELATED"/>
    <property type="match status" value="1"/>
</dbReference>
<dbReference type="EMBL" id="AJWK01021985">
    <property type="status" value="NOT_ANNOTATED_CDS"/>
    <property type="molecule type" value="Genomic_DNA"/>
</dbReference>
<feature type="region of interest" description="Disordered" evidence="7">
    <location>
        <begin position="648"/>
        <end position="694"/>
    </location>
</feature>
<dbReference type="FunFam" id="3.30.420.10:FF:000019">
    <property type="entry name" value="RNA exonuclease NEF-sp"/>
    <property type="match status" value="2"/>
</dbReference>
<evidence type="ECO:0000256" key="4">
    <source>
        <dbReference type="ARBA" id="ARBA00022801"/>
    </source>
</evidence>
<dbReference type="GO" id="GO:0004527">
    <property type="term" value="F:exonuclease activity"/>
    <property type="evidence" value="ECO:0007669"/>
    <property type="project" value="UniProtKB-KW"/>
</dbReference>
<accession>A0A1B0GJM2</accession>
<dbReference type="InterPro" id="IPR047021">
    <property type="entry name" value="REXO1/3/4-like"/>
</dbReference>
<dbReference type="InterPro" id="IPR034922">
    <property type="entry name" value="REX1-like_exo"/>
</dbReference>
<dbReference type="GO" id="GO:0005634">
    <property type="term" value="C:nucleus"/>
    <property type="evidence" value="ECO:0007669"/>
    <property type="project" value="UniProtKB-SubCell"/>
</dbReference>
<evidence type="ECO:0000256" key="5">
    <source>
        <dbReference type="ARBA" id="ARBA00022839"/>
    </source>
</evidence>
<dbReference type="GO" id="GO:0003676">
    <property type="term" value="F:nucleic acid binding"/>
    <property type="evidence" value="ECO:0007669"/>
    <property type="project" value="InterPro"/>
</dbReference>
<dbReference type="InterPro" id="IPR036397">
    <property type="entry name" value="RNaseH_sf"/>
</dbReference>
<dbReference type="CDD" id="cd06145">
    <property type="entry name" value="REX1_like"/>
    <property type="match status" value="2"/>
</dbReference>